<gene>
    <name evidence="1" type="ORF">ABG79_00449</name>
</gene>
<evidence type="ECO:0000313" key="2">
    <source>
        <dbReference type="Proteomes" id="UP000052015"/>
    </source>
</evidence>
<dbReference type="STRING" id="908809.ABG79_00449"/>
<organism evidence="1 2">
    <name type="scientific">Caloramator mitchellensis</name>
    <dbReference type="NCBI Taxonomy" id="908809"/>
    <lineage>
        <taxon>Bacteria</taxon>
        <taxon>Bacillati</taxon>
        <taxon>Bacillota</taxon>
        <taxon>Clostridia</taxon>
        <taxon>Eubacteriales</taxon>
        <taxon>Clostridiaceae</taxon>
        <taxon>Caloramator</taxon>
    </lineage>
</organism>
<protein>
    <recommendedName>
        <fullName evidence="3">DUF2935 domain-containing protein</fullName>
    </recommendedName>
</protein>
<dbReference type="InterPro" id="IPR021328">
    <property type="entry name" value="CotB-like"/>
</dbReference>
<dbReference type="Proteomes" id="UP000052015">
    <property type="component" value="Unassembled WGS sequence"/>
</dbReference>
<dbReference type="Pfam" id="PF11155">
    <property type="entry name" value="DUF2935"/>
    <property type="match status" value="1"/>
</dbReference>
<name>A0A0R3JVP9_CALMK</name>
<evidence type="ECO:0008006" key="3">
    <source>
        <dbReference type="Google" id="ProtNLM"/>
    </source>
</evidence>
<proteinExistence type="predicted"/>
<keyword evidence="2" id="KW-1185">Reference proteome</keyword>
<dbReference type="AlphaFoldDB" id="A0A0R3JVP9"/>
<dbReference type="Gene3D" id="1.20.1260.120">
    <property type="entry name" value="Protein of unknown function DUF2935"/>
    <property type="match status" value="1"/>
</dbReference>
<sequence>MYCKCYFNNLCCVINEIILWSEISSEHPVFIKTVAALTNKNLSQSIVNRLNEVSNMFKPINERARDLKAACRQTSLIYLDVKKLIEEFLLHDGHFLMLIPDVKQYGKDDMVWQELLEHITHEQRFMFELFTNFQDLLD</sequence>
<comment type="caution">
    <text evidence="1">The sequence shown here is derived from an EMBL/GenBank/DDBJ whole genome shotgun (WGS) entry which is preliminary data.</text>
</comment>
<dbReference type="EMBL" id="LKHP01000002">
    <property type="protein sequence ID" value="KRQ87648.1"/>
    <property type="molecule type" value="Genomic_DNA"/>
</dbReference>
<reference evidence="1 2" key="1">
    <citation type="submission" date="2015-09" db="EMBL/GenBank/DDBJ databases">
        <title>Draft genome sequence of a Caloramator mitchellensis, a moderate thermophile from the Great Artesian Basin of Australia.</title>
        <authorList>
            <person name="Patel B.K."/>
        </authorList>
    </citation>
    <scope>NUCLEOTIDE SEQUENCE [LARGE SCALE GENOMIC DNA]</scope>
    <source>
        <strain evidence="1 2">VF08</strain>
    </source>
</reference>
<evidence type="ECO:0000313" key="1">
    <source>
        <dbReference type="EMBL" id="KRQ87648.1"/>
    </source>
</evidence>
<accession>A0A0R3JVP9</accession>
<dbReference type="OrthoDB" id="1807405at2"/>